<evidence type="ECO:0000313" key="1">
    <source>
        <dbReference type="EMBL" id="KAJ7620276.1"/>
    </source>
</evidence>
<protein>
    <recommendedName>
        <fullName evidence="3">Fungal N-terminal domain-containing protein</fullName>
    </recommendedName>
</protein>
<evidence type="ECO:0000313" key="2">
    <source>
        <dbReference type="Proteomes" id="UP001221142"/>
    </source>
</evidence>
<dbReference type="AlphaFoldDB" id="A0AAD7BGJ0"/>
<name>A0AAD7BGJ0_9AGAR</name>
<dbReference type="EMBL" id="JARKIF010000017">
    <property type="protein sequence ID" value="KAJ7620276.1"/>
    <property type="molecule type" value="Genomic_DNA"/>
</dbReference>
<gene>
    <name evidence="1" type="ORF">FB45DRAFT_929873</name>
</gene>
<keyword evidence="2" id="KW-1185">Reference proteome</keyword>
<reference evidence="1" key="1">
    <citation type="submission" date="2023-03" db="EMBL/GenBank/DDBJ databases">
        <title>Massive genome expansion in bonnet fungi (Mycena s.s.) driven by repeated elements and novel gene families across ecological guilds.</title>
        <authorList>
            <consortium name="Lawrence Berkeley National Laboratory"/>
            <person name="Harder C.B."/>
            <person name="Miyauchi S."/>
            <person name="Viragh M."/>
            <person name="Kuo A."/>
            <person name="Thoen E."/>
            <person name="Andreopoulos B."/>
            <person name="Lu D."/>
            <person name="Skrede I."/>
            <person name="Drula E."/>
            <person name="Henrissat B."/>
            <person name="Morin E."/>
            <person name="Kohler A."/>
            <person name="Barry K."/>
            <person name="LaButti K."/>
            <person name="Morin E."/>
            <person name="Salamov A."/>
            <person name="Lipzen A."/>
            <person name="Mereny Z."/>
            <person name="Hegedus B."/>
            <person name="Baldrian P."/>
            <person name="Stursova M."/>
            <person name="Weitz H."/>
            <person name="Taylor A."/>
            <person name="Grigoriev I.V."/>
            <person name="Nagy L.G."/>
            <person name="Martin F."/>
            <person name="Kauserud H."/>
        </authorList>
    </citation>
    <scope>NUCLEOTIDE SEQUENCE</scope>
    <source>
        <strain evidence="1">9284</strain>
    </source>
</reference>
<sequence length="202" mass="22530">MKNLSILARQAVPALLVCRRPVACTLHSALTLTLSPPHSLVFHMTLVAFALTFGSFGDILEAAQLAKHIVDMLRKAPGGSSRREALIATLESMCADMSRLTLVFDEGNFTDRLWAEIVRCRSLLDEFHTKLKSYEVRGLLGLLRKTWMVTVEEKELAFWRASILERRAALRDLLLTSNCIQLHEVSEQLGRVGSQVVANACL</sequence>
<organism evidence="1 2">
    <name type="scientific">Roridomyces roridus</name>
    <dbReference type="NCBI Taxonomy" id="1738132"/>
    <lineage>
        <taxon>Eukaryota</taxon>
        <taxon>Fungi</taxon>
        <taxon>Dikarya</taxon>
        <taxon>Basidiomycota</taxon>
        <taxon>Agaricomycotina</taxon>
        <taxon>Agaricomycetes</taxon>
        <taxon>Agaricomycetidae</taxon>
        <taxon>Agaricales</taxon>
        <taxon>Marasmiineae</taxon>
        <taxon>Mycenaceae</taxon>
        <taxon>Roridomyces</taxon>
    </lineage>
</organism>
<dbReference type="Proteomes" id="UP001221142">
    <property type="component" value="Unassembled WGS sequence"/>
</dbReference>
<comment type="caution">
    <text evidence="1">The sequence shown here is derived from an EMBL/GenBank/DDBJ whole genome shotgun (WGS) entry which is preliminary data.</text>
</comment>
<evidence type="ECO:0008006" key="3">
    <source>
        <dbReference type="Google" id="ProtNLM"/>
    </source>
</evidence>
<proteinExistence type="predicted"/>
<accession>A0AAD7BGJ0</accession>